<evidence type="ECO:0000256" key="1">
    <source>
        <dbReference type="SAM" id="Phobius"/>
    </source>
</evidence>
<dbReference type="Pfam" id="PF11146">
    <property type="entry name" value="DUF2905"/>
    <property type="match status" value="1"/>
</dbReference>
<protein>
    <submittedName>
        <fullName evidence="2">DUF2905 family protein</fullName>
    </submittedName>
</protein>
<dbReference type="InterPro" id="IPR021320">
    <property type="entry name" value="DUF2905"/>
</dbReference>
<comment type="caution">
    <text evidence="2">The sequence shown here is derived from an EMBL/GenBank/DDBJ whole genome shotgun (WGS) entry which is preliminary data.</text>
</comment>
<dbReference type="EMBL" id="WTVH01000009">
    <property type="protein sequence ID" value="NMF92989.1"/>
    <property type="molecule type" value="Genomic_DNA"/>
</dbReference>
<name>A0ABX1MYA6_9RHOO</name>
<feature type="transmembrane region" description="Helical" evidence="1">
    <location>
        <begin position="44"/>
        <end position="62"/>
    </location>
</feature>
<keyword evidence="3" id="KW-1185">Reference proteome</keyword>
<evidence type="ECO:0000313" key="2">
    <source>
        <dbReference type="EMBL" id="NMF92989.1"/>
    </source>
</evidence>
<evidence type="ECO:0000313" key="3">
    <source>
        <dbReference type="Proteomes" id="UP000601990"/>
    </source>
</evidence>
<keyword evidence="1" id="KW-1133">Transmembrane helix</keyword>
<dbReference type="Proteomes" id="UP000601990">
    <property type="component" value="Unassembled WGS sequence"/>
</dbReference>
<keyword evidence="1" id="KW-0812">Transmembrane</keyword>
<dbReference type="RefSeq" id="WP_169198279.1">
    <property type="nucleotide sequence ID" value="NZ_WTVH02000008.1"/>
</dbReference>
<keyword evidence="1" id="KW-0472">Membrane</keyword>
<proteinExistence type="predicted"/>
<organism evidence="2 3">
    <name type="scientific">Aromatoleum buckelii</name>
    <dbReference type="NCBI Taxonomy" id="200254"/>
    <lineage>
        <taxon>Bacteria</taxon>
        <taxon>Pseudomonadati</taxon>
        <taxon>Pseudomonadota</taxon>
        <taxon>Betaproteobacteria</taxon>
        <taxon>Rhodocyclales</taxon>
        <taxon>Rhodocyclaceae</taxon>
        <taxon>Aromatoleum</taxon>
    </lineage>
</organism>
<gene>
    <name evidence="2" type="ORF">GO608_06575</name>
</gene>
<accession>A0ABX1MYA6</accession>
<reference evidence="2" key="1">
    <citation type="submission" date="2019-12" db="EMBL/GenBank/DDBJ databases">
        <title>Comparative genomics gives insights into the taxonomy of the Azoarcus-Aromatoleum group and reveals separate origins of nif in the plant-associated Azoarcus and non-plant-associated Aromatoleum sub-groups.</title>
        <authorList>
            <person name="Lafos M."/>
            <person name="Maluk M."/>
            <person name="Batista M."/>
            <person name="Junghare M."/>
            <person name="Carmona M."/>
            <person name="Faoro H."/>
            <person name="Cruz L.M."/>
            <person name="Battistoni F."/>
            <person name="De Souza E."/>
            <person name="Pedrosa F."/>
            <person name="Chen W.-M."/>
            <person name="Poole P.S."/>
            <person name="Dixon R.A."/>
            <person name="James E.K."/>
        </authorList>
    </citation>
    <scope>NUCLEOTIDE SEQUENCE</scope>
    <source>
        <strain evidence="2">U120</strain>
    </source>
</reference>
<sequence length="65" mass="7441">MLKWLVVVALIVLLTGLLRPDVMRRLRFGHLPGDLHFRLWGRAIHLPFTSTMLLGVLGWALLRAL</sequence>